<dbReference type="FunFam" id="3.30.70.3550:FF:000001">
    <property type="entry name" value="Leucyl/phenylalanyl-tRNA--protein transferase"/>
    <property type="match status" value="1"/>
</dbReference>
<evidence type="ECO:0000256" key="10">
    <source>
        <dbReference type="ARBA" id="ARBA00066767"/>
    </source>
</evidence>
<evidence type="ECO:0000256" key="15">
    <source>
        <dbReference type="HAMAP-Rule" id="MF_00688"/>
    </source>
</evidence>
<accession>A0AAE3HI70</accession>
<evidence type="ECO:0000256" key="2">
    <source>
        <dbReference type="ARBA" id="ARBA00022490"/>
    </source>
</evidence>
<name>A0AAE3HI70_9GAMM</name>
<keyword evidence="3 15" id="KW-0808">Transferase</keyword>
<keyword evidence="2 15" id="KW-0963">Cytoplasm</keyword>
<dbReference type="Proteomes" id="UP001204445">
    <property type="component" value="Unassembled WGS sequence"/>
</dbReference>
<evidence type="ECO:0000256" key="4">
    <source>
        <dbReference type="ARBA" id="ARBA00023315"/>
    </source>
</evidence>
<comment type="function">
    <text evidence="8 15">Functions in the N-end rule pathway of protein degradation where it conjugates Leu, Phe and, less efficiently, Met from aminoacyl-tRNAs to the N-termini of proteins containing an N-terminal arginine or lysine.</text>
</comment>
<dbReference type="AlphaFoldDB" id="A0AAE3HI70"/>
<dbReference type="NCBIfam" id="TIGR00667">
    <property type="entry name" value="aat"/>
    <property type="match status" value="1"/>
</dbReference>
<evidence type="ECO:0000313" key="16">
    <source>
        <dbReference type="EMBL" id="MCS3902764.1"/>
    </source>
</evidence>
<evidence type="ECO:0000256" key="13">
    <source>
        <dbReference type="ARBA" id="ARBA00077165"/>
    </source>
</evidence>
<dbReference type="Gene3D" id="3.30.70.3550">
    <property type="entry name" value="Leucyl/phenylalanyl-tRNA-protein transferase, N-terminal domain"/>
    <property type="match status" value="1"/>
</dbReference>
<evidence type="ECO:0000256" key="6">
    <source>
        <dbReference type="ARBA" id="ARBA00050652"/>
    </source>
</evidence>
<evidence type="ECO:0000256" key="12">
    <source>
        <dbReference type="ARBA" id="ARBA00077136"/>
    </source>
</evidence>
<evidence type="ECO:0000256" key="14">
    <source>
        <dbReference type="ARBA" id="ARBA00083640"/>
    </source>
</evidence>
<keyword evidence="4 15" id="KW-0012">Acyltransferase</keyword>
<dbReference type="Pfam" id="PF03588">
    <property type="entry name" value="Leu_Phe_trans"/>
    <property type="match status" value="1"/>
</dbReference>
<keyword evidence="17" id="KW-1185">Reference proteome</keyword>
<evidence type="ECO:0000256" key="7">
    <source>
        <dbReference type="ARBA" id="ARBA00051538"/>
    </source>
</evidence>
<dbReference type="InterPro" id="IPR004616">
    <property type="entry name" value="Leu/Phe-tRNA_Trfase"/>
</dbReference>
<gene>
    <name evidence="15" type="primary">aat</name>
    <name evidence="16" type="ORF">J2T55_000768</name>
</gene>
<comment type="caution">
    <text evidence="16">The sequence shown here is derived from an EMBL/GenBank/DDBJ whole genome shotgun (WGS) entry which is preliminary data.</text>
</comment>
<proteinExistence type="inferred from homology"/>
<dbReference type="GO" id="GO:0030163">
    <property type="term" value="P:protein catabolic process"/>
    <property type="evidence" value="ECO:0007669"/>
    <property type="project" value="UniProtKB-UniRule"/>
</dbReference>
<dbReference type="FunFam" id="3.40.630.70:FF:000001">
    <property type="entry name" value="Leucyl/phenylalanyl-tRNA--protein transferase"/>
    <property type="match status" value="1"/>
</dbReference>
<dbReference type="SUPFAM" id="SSF55729">
    <property type="entry name" value="Acyl-CoA N-acyltransferases (Nat)"/>
    <property type="match status" value="1"/>
</dbReference>
<comment type="catalytic activity">
    <reaction evidence="7 15">
        <text>N-terminal L-lysyl-[protein] + L-leucyl-tRNA(Leu) = N-terminal L-leucyl-L-lysyl-[protein] + tRNA(Leu) + H(+)</text>
        <dbReference type="Rhea" id="RHEA:12340"/>
        <dbReference type="Rhea" id="RHEA-COMP:9613"/>
        <dbReference type="Rhea" id="RHEA-COMP:9622"/>
        <dbReference type="Rhea" id="RHEA-COMP:12670"/>
        <dbReference type="Rhea" id="RHEA-COMP:12671"/>
        <dbReference type="ChEBI" id="CHEBI:15378"/>
        <dbReference type="ChEBI" id="CHEBI:65249"/>
        <dbReference type="ChEBI" id="CHEBI:78442"/>
        <dbReference type="ChEBI" id="CHEBI:78494"/>
        <dbReference type="ChEBI" id="CHEBI:133043"/>
        <dbReference type="EC" id="2.3.2.6"/>
    </reaction>
</comment>
<evidence type="ECO:0000256" key="9">
    <source>
        <dbReference type="ARBA" id="ARBA00061535"/>
    </source>
</evidence>
<evidence type="ECO:0000256" key="11">
    <source>
        <dbReference type="ARBA" id="ARBA00074372"/>
    </source>
</evidence>
<dbReference type="Gene3D" id="3.40.630.70">
    <property type="entry name" value="Leucyl/phenylalanyl-tRNA-protein transferase, C-terminal domain"/>
    <property type="match status" value="1"/>
</dbReference>
<evidence type="ECO:0000313" key="17">
    <source>
        <dbReference type="Proteomes" id="UP001204445"/>
    </source>
</evidence>
<evidence type="ECO:0000256" key="3">
    <source>
        <dbReference type="ARBA" id="ARBA00022679"/>
    </source>
</evidence>
<dbReference type="InterPro" id="IPR042221">
    <property type="entry name" value="Leu/Phe-tRNA_Trfase_N"/>
</dbReference>
<comment type="similarity">
    <text evidence="9 15">Belongs to the L/F-transferase family.</text>
</comment>
<comment type="subcellular location">
    <subcellularLocation>
        <location evidence="1 15">Cytoplasm</location>
    </subcellularLocation>
</comment>
<dbReference type="InterPro" id="IPR042203">
    <property type="entry name" value="Leu/Phe-tRNA_Trfase_C"/>
</dbReference>
<evidence type="ECO:0000256" key="5">
    <source>
        <dbReference type="ARBA" id="ARBA00050607"/>
    </source>
</evidence>
<dbReference type="InterPro" id="IPR016181">
    <property type="entry name" value="Acyl_CoA_acyltransferase"/>
</dbReference>
<comment type="catalytic activity">
    <reaction evidence="6 15">
        <text>N-terminal L-arginyl-[protein] + L-leucyl-tRNA(Leu) = N-terminal L-leucyl-L-arginyl-[protein] + tRNA(Leu) + H(+)</text>
        <dbReference type="Rhea" id="RHEA:50416"/>
        <dbReference type="Rhea" id="RHEA-COMP:9613"/>
        <dbReference type="Rhea" id="RHEA-COMP:9622"/>
        <dbReference type="Rhea" id="RHEA-COMP:12672"/>
        <dbReference type="Rhea" id="RHEA-COMP:12673"/>
        <dbReference type="ChEBI" id="CHEBI:15378"/>
        <dbReference type="ChEBI" id="CHEBI:64719"/>
        <dbReference type="ChEBI" id="CHEBI:78442"/>
        <dbReference type="ChEBI" id="CHEBI:78494"/>
        <dbReference type="ChEBI" id="CHEBI:133044"/>
        <dbReference type="EC" id="2.3.2.6"/>
    </reaction>
</comment>
<reference evidence="16" key="1">
    <citation type="submission" date="2022-08" db="EMBL/GenBank/DDBJ databases">
        <title>Genomic Encyclopedia of Type Strains, Phase III (KMG-III): the genomes of soil and plant-associated and newly described type strains.</title>
        <authorList>
            <person name="Whitman W."/>
        </authorList>
    </citation>
    <scope>NUCLEOTIDE SEQUENCE</scope>
    <source>
        <strain evidence="16">HMT 1</strain>
    </source>
</reference>
<dbReference type="PANTHER" id="PTHR30098">
    <property type="entry name" value="LEUCYL/PHENYLALANYL-TRNA--PROTEIN TRANSFERASE"/>
    <property type="match status" value="1"/>
</dbReference>
<dbReference type="PANTHER" id="PTHR30098:SF2">
    <property type="entry name" value="LEUCYL_PHENYLALANYL-TRNA--PROTEIN TRANSFERASE"/>
    <property type="match status" value="1"/>
</dbReference>
<dbReference type="GO" id="GO:0005737">
    <property type="term" value="C:cytoplasm"/>
    <property type="evidence" value="ECO:0007669"/>
    <property type="project" value="UniProtKB-SubCell"/>
</dbReference>
<sequence length="240" mass="27100">MTAETIEHQIYCVADNRIAADFPPVERALADPDGLLAIGGDLSPARILGAYRRGIFPWYSEGQPILWWSPDPRCVIVPSQLKVRRSLRKAMRNRDFRVTCDRAFADVIQACAAPRDGVRDTWITREVNQAYQRLHDMGYGHSVECWQNGRLVGGLYGLAIGHIFFGESMFSRVSDASKTALVWLCEHLNEAGFALIDCQVDSGHLQRLGAELMPRHEFVACLDRWCEQPGPINWQTLDQT</sequence>
<protein>
    <recommendedName>
        <fullName evidence="11 15">Leucyl/phenylalanyl-tRNA--protein transferase</fullName>
        <ecNumber evidence="10 15">2.3.2.6</ecNumber>
    </recommendedName>
    <alternativeName>
        <fullName evidence="12 15">L/F-transferase</fullName>
    </alternativeName>
    <alternativeName>
        <fullName evidence="13 15">Leucyltransferase</fullName>
    </alternativeName>
    <alternativeName>
        <fullName evidence="14 15">Phenyalanyltransferase</fullName>
    </alternativeName>
</protein>
<dbReference type="HAMAP" id="MF_00688">
    <property type="entry name" value="Leu_Phe_trans"/>
    <property type="match status" value="1"/>
</dbReference>
<organism evidence="16 17">
    <name type="scientific">Methylohalomonas lacus</name>
    <dbReference type="NCBI Taxonomy" id="398773"/>
    <lineage>
        <taxon>Bacteria</taxon>
        <taxon>Pseudomonadati</taxon>
        <taxon>Pseudomonadota</taxon>
        <taxon>Gammaproteobacteria</taxon>
        <taxon>Methylohalomonadales</taxon>
        <taxon>Methylohalomonadaceae</taxon>
        <taxon>Methylohalomonas</taxon>
    </lineage>
</organism>
<dbReference type="GO" id="GO:0008914">
    <property type="term" value="F:leucyl-tRNA--protein transferase activity"/>
    <property type="evidence" value="ECO:0007669"/>
    <property type="project" value="UniProtKB-UniRule"/>
</dbReference>
<comment type="catalytic activity">
    <reaction evidence="5 15">
        <text>L-phenylalanyl-tRNA(Phe) + an N-terminal L-alpha-aminoacyl-[protein] = an N-terminal L-phenylalanyl-L-alpha-aminoacyl-[protein] + tRNA(Phe)</text>
        <dbReference type="Rhea" id="RHEA:43632"/>
        <dbReference type="Rhea" id="RHEA-COMP:9668"/>
        <dbReference type="Rhea" id="RHEA-COMP:9699"/>
        <dbReference type="Rhea" id="RHEA-COMP:10636"/>
        <dbReference type="Rhea" id="RHEA-COMP:10637"/>
        <dbReference type="ChEBI" id="CHEBI:78442"/>
        <dbReference type="ChEBI" id="CHEBI:78531"/>
        <dbReference type="ChEBI" id="CHEBI:78597"/>
        <dbReference type="ChEBI" id="CHEBI:83561"/>
        <dbReference type="EC" id="2.3.2.6"/>
    </reaction>
</comment>
<evidence type="ECO:0000256" key="8">
    <source>
        <dbReference type="ARBA" id="ARBA00054043"/>
    </source>
</evidence>
<dbReference type="EMBL" id="JANUCT010000004">
    <property type="protein sequence ID" value="MCS3902764.1"/>
    <property type="molecule type" value="Genomic_DNA"/>
</dbReference>
<dbReference type="EC" id="2.3.2.6" evidence="10 15"/>
<evidence type="ECO:0000256" key="1">
    <source>
        <dbReference type="ARBA" id="ARBA00004496"/>
    </source>
</evidence>
<dbReference type="RefSeq" id="WP_259054349.1">
    <property type="nucleotide sequence ID" value="NZ_JANUCT010000004.1"/>
</dbReference>